<evidence type="ECO:0000313" key="6">
    <source>
        <dbReference type="Proteomes" id="UP001178662"/>
    </source>
</evidence>
<dbReference type="InterPro" id="IPR018060">
    <property type="entry name" value="HTH_AraC"/>
</dbReference>
<accession>A0AA95EVW1</accession>
<dbReference type="Pfam" id="PF02311">
    <property type="entry name" value="AraC_binding"/>
    <property type="match status" value="1"/>
</dbReference>
<keyword evidence="3" id="KW-0804">Transcription</keyword>
<dbReference type="InterPro" id="IPR003313">
    <property type="entry name" value="AraC-bd"/>
</dbReference>
<protein>
    <submittedName>
        <fullName evidence="5">AraC family transcriptional regulator</fullName>
    </submittedName>
</protein>
<dbReference type="Gene3D" id="2.60.120.10">
    <property type="entry name" value="Jelly Rolls"/>
    <property type="match status" value="1"/>
</dbReference>
<feature type="domain" description="HTH araC/xylS-type" evidence="4">
    <location>
        <begin position="165"/>
        <end position="263"/>
    </location>
</feature>
<evidence type="ECO:0000259" key="4">
    <source>
        <dbReference type="PROSITE" id="PS01124"/>
    </source>
</evidence>
<dbReference type="Gene3D" id="1.10.10.60">
    <property type="entry name" value="Homeodomain-like"/>
    <property type="match status" value="2"/>
</dbReference>
<dbReference type="EMBL" id="CP119317">
    <property type="protein sequence ID" value="WEK54373.1"/>
    <property type="molecule type" value="Genomic_DNA"/>
</dbReference>
<dbReference type="SMART" id="SM00342">
    <property type="entry name" value="HTH_ARAC"/>
    <property type="match status" value="1"/>
</dbReference>
<dbReference type="Pfam" id="PF12833">
    <property type="entry name" value="HTH_18"/>
    <property type="match status" value="1"/>
</dbReference>
<dbReference type="PROSITE" id="PS00041">
    <property type="entry name" value="HTH_ARAC_FAMILY_1"/>
    <property type="match status" value="1"/>
</dbReference>
<keyword evidence="6" id="KW-1185">Reference proteome</keyword>
<keyword evidence="1" id="KW-0805">Transcription regulation</keyword>
<evidence type="ECO:0000256" key="1">
    <source>
        <dbReference type="ARBA" id="ARBA00023015"/>
    </source>
</evidence>
<dbReference type="SUPFAM" id="SSF51215">
    <property type="entry name" value="Regulatory protein AraC"/>
    <property type="match status" value="1"/>
</dbReference>
<evidence type="ECO:0000313" key="5">
    <source>
        <dbReference type="EMBL" id="WEK54373.1"/>
    </source>
</evidence>
<evidence type="ECO:0000256" key="3">
    <source>
        <dbReference type="ARBA" id="ARBA00023163"/>
    </source>
</evidence>
<dbReference type="InterPro" id="IPR037923">
    <property type="entry name" value="HTH-like"/>
</dbReference>
<proteinExistence type="predicted"/>
<dbReference type="InterPro" id="IPR018062">
    <property type="entry name" value="HTH_AraC-typ_CS"/>
</dbReference>
<dbReference type="AlphaFoldDB" id="A0AA95EVW1"/>
<dbReference type="InterPro" id="IPR009057">
    <property type="entry name" value="Homeodomain-like_sf"/>
</dbReference>
<dbReference type="PANTHER" id="PTHR43280">
    <property type="entry name" value="ARAC-FAMILY TRANSCRIPTIONAL REGULATOR"/>
    <property type="match status" value="1"/>
</dbReference>
<evidence type="ECO:0000256" key="2">
    <source>
        <dbReference type="ARBA" id="ARBA00023125"/>
    </source>
</evidence>
<dbReference type="GO" id="GO:0043565">
    <property type="term" value="F:sequence-specific DNA binding"/>
    <property type="evidence" value="ECO:0007669"/>
    <property type="project" value="InterPro"/>
</dbReference>
<keyword evidence="2" id="KW-0238">DNA-binding</keyword>
<reference evidence="5" key="1">
    <citation type="submission" date="2023-03" db="EMBL/GenBank/DDBJ databases">
        <title>Andean soil-derived lignocellulolytic bacterial consortium as a source of novel taxa and putative plastic-active enzymes.</title>
        <authorList>
            <person name="Diaz-Garcia L."/>
            <person name="Chuvochina M."/>
            <person name="Feuerriegel G."/>
            <person name="Bunk B."/>
            <person name="Sproer C."/>
            <person name="Streit W.R."/>
            <person name="Rodriguez L.M."/>
            <person name="Overmann J."/>
            <person name="Jimenez D.J."/>
        </authorList>
    </citation>
    <scope>NUCLEOTIDE SEQUENCE</scope>
    <source>
        <strain evidence="5">MAG 2441</strain>
    </source>
</reference>
<dbReference type="SUPFAM" id="SSF46689">
    <property type="entry name" value="Homeodomain-like"/>
    <property type="match status" value="2"/>
</dbReference>
<dbReference type="PROSITE" id="PS01124">
    <property type="entry name" value="HTH_ARAC_FAMILY_2"/>
    <property type="match status" value="1"/>
</dbReference>
<dbReference type="GO" id="GO:0003700">
    <property type="term" value="F:DNA-binding transcription factor activity"/>
    <property type="evidence" value="ECO:0007669"/>
    <property type="project" value="InterPro"/>
</dbReference>
<dbReference type="PANTHER" id="PTHR43280:SF28">
    <property type="entry name" value="HTH-TYPE TRANSCRIPTIONAL ACTIVATOR RHAS"/>
    <property type="match status" value="1"/>
</dbReference>
<gene>
    <name evidence="5" type="ORF">P0Y55_17845</name>
</gene>
<sequence>MEREFERLQDLVPDVVFFVDRRCFPDWEIVNQTIDFHDLTCIVEGKSYYYVNGVKHTIEAGDIIYIPVGSVREAHTSKENPMHSYAFNFKWLPNENTEPLPLQTVTKNVITSELIGYFKQFTHVWLSKQPGYVMQARALFMLIIHRLLTITNRDTALMRADKRVNLVLAYVAEHYSEELDLAGLAEIVGLHRVYLGKLFKKNMGCSFNEYLNMIRINNAEMLLTTGGFSVTQVAERCGFHDISYFSNVFKSVKGYPPSTVFNRQQPS</sequence>
<dbReference type="Proteomes" id="UP001178662">
    <property type="component" value="Chromosome"/>
</dbReference>
<name>A0AA95EVW1_9BACL</name>
<organism evidence="5 6">
    <name type="scientific">Candidatus Cohnella colombiensis</name>
    <dbReference type="NCBI Taxonomy" id="3121368"/>
    <lineage>
        <taxon>Bacteria</taxon>
        <taxon>Bacillati</taxon>
        <taxon>Bacillota</taxon>
        <taxon>Bacilli</taxon>
        <taxon>Bacillales</taxon>
        <taxon>Paenibacillaceae</taxon>
        <taxon>Cohnella</taxon>
    </lineage>
</organism>
<dbReference type="InterPro" id="IPR014710">
    <property type="entry name" value="RmlC-like_jellyroll"/>
</dbReference>